<evidence type="ECO:0000313" key="5">
    <source>
        <dbReference type="RefSeq" id="XP_070850859.1"/>
    </source>
</evidence>
<dbReference type="Proteomes" id="UP001652628">
    <property type="component" value="Chromosome 2R"/>
</dbReference>
<dbReference type="RefSeq" id="XP_070850859.1">
    <property type="nucleotide sequence ID" value="XM_070994758.1"/>
</dbReference>
<feature type="region of interest" description="Disordered" evidence="1">
    <location>
        <begin position="62"/>
        <end position="100"/>
    </location>
</feature>
<dbReference type="AlphaFoldDB" id="A0AB39Z3V6"/>
<feature type="compositionally biased region" description="Low complexity" evidence="1">
    <location>
        <begin position="62"/>
        <end position="72"/>
    </location>
</feature>
<evidence type="ECO:0000256" key="1">
    <source>
        <dbReference type="SAM" id="MobiDB-lite"/>
    </source>
</evidence>
<keyword evidence="2" id="KW-0732">Signal</keyword>
<name>A0AB39Z3V6_DROSZ</name>
<accession>A0AB39Z3V6</accession>
<feature type="chain" id="PRO_5045020761" evidence="2">
    <location>
        <begin position="21"/>
        <end position="225"/>
    </location>
</feature>
<dbReference type="RefSeq" id="XP_016928042.3">
    <property type="nucleotide sequence ID" value="XM_017072553.4"/>
</dbReference>
<proteinExistence type="predicted"/>
<protein>
    <submittedName>
        <fullName evidence="4 5">Sericin-2</fullName>
    </submittedName>
</protein>
<evidence type="ECO:0000313" key="3">
    <source>
        <dbReference type="Proteomes" id="UP001652628"/>
    </source>
</evidence>
<sequence length="225" mass="23091">MKYAVIVLAIAMFAISATSASSAGQFLPRAFFTLDAEGHQSDVHPVNAHLLRRLRRQVYSASSSSSSSSSSSGNGITFASTSHNIQNADGSGSAGSSYTQQAAPASLGSVNFESRFGEDSASGQYNPSYNTGAYNGNNGAYNGNGAYNTNPASYNTAAAVNTNTGYGSTSNYGQSYGTGAVPATQIHQTVTTFDANGNQKVTTVQGATDATGVLNVHKTEANYSG</sequence>
<reference evidence="4 5" key="1">
    <citation type="submission" date="2025-05" db="UniProtKB">
        <authorList>
            <consortium name="RefSeq"/>
        </authorList>
    </citation>
    <scope>IDENTIFICATION</scope>
</reference>
<feature type="compositionally biased region" description="Polar residues" evidence="1">
    <location>
        <begin position="73"/>
        <end position="100"/>
    </location>
</feature>
<feature type="signal peptide" evidence="2">
    <location>
        <begin position="1"/>
        <end position="20"/>
    </location>
</feature>
<keyword evidence="3" id="KW-1185">Reference proteome</keyword>
<organism evidence="3 4">
    <name type="scientific">Drosophila suzukii</name>
    <name type="common">Spotted-wing drosophila fruit fly</name>
    <dbReference type="NCBI Taxonomy" id="28584"/>
    <lineage>
        <taxon>Eukaryota</taxon>
        <taxon>Metazoa</taxon>
        <taxon>Ecdysozoa</taxon>
        <taxon>Arthropoda</taxon>
        <taxon>Hexapoda</taxon>
        <taxon>Insecta</taxon>
        <taxon>Pterygota</taxon>
        <taxon>Neoptera</taxon>
        <taxon>Endopterygota</taxon>
        <taxon>Diptera</taxon>
        <taxon>Brachycera</taxon>
        <taxon>Muscomorpha</taxon>
        <taxon>Ephydroidea</taxon>
        <taxon>Drosophilidae</taxon>
        <taxon>Drosophila</taxon>
        <taxon>Sophophora</taxon>
    </lineage>
</organism>
<evidence type="ECO:0000313" key="4">
    <source>
        <dbReference type="RefSeq" id="XP_016928042.3"/>
    </source>
</evidence>
<evidence type="ECO:0000256" key="2">
    <source>
        <dbReference type="SAM" id="SignalP"/>
    </source>
</evidence>
<dbReference type="GeneID" id="108008663"/>
<gene>
    <name evidence="4 5" type="primary">hui</name>
</gene>